<feature type="region of interest" description="Disordered" evidence="1">
    <location>
        <begin position="272"/>
        <end position="314"/>
    </location>
</feature>
<dbReference type="Pfam" id="PF00149">
    <property type="entry name" value="Metallophos"/>
    <property type="match status" value="1"/>
</dbReference>
<dbReference type="eggNOG" id="COG1409">
    <property type="taxonomic scope" value="Bacteria"/>
</dbReference>
<dbReference type="OrthoDB" id="9013891at2"/>
<sequence>MKLLAISDLHVGYAKNRELLAEITPRPDDWLILGGDLGETDDHLRWVIDTLGPRFAKLVWVPGNHELYVHPDDKTKGAPRGEARYQRLVDICRAAAVLTPEDPYVTWTGDGGPHLIAPLFLLYDYSFRPAHVAEQDAVAWAVESGLLCSDEMLLDPHPHPSRQAWCHARVALTEARLAAAPNLPKVLINHFPMREDLVRLRWIPRFSIWCGTRKTHDWHLRFGAAVVVTGHLHIPRTDWIDGVRFEEVSFGYPRQRPASLTADQCVREILPGPPGLVHLTPSSSSGTSSSSSGTSSSSSGTSAPPAPPSEPPRA</sequence>
<dbReference type="SUPFAM" id="SSF56300">
    <property type="entry name" value="Metallo-dependent phosphatases"/>
    <property type="match status" value="1"/>
</dbReference>
<dbReference type="PANTHER" id="PTHR36492:SF2">
    <property type="entry name" value="[ACYL-CARRIER-PROTEIN] PHOSPHODIESTERASE PPTH"/>
    <property type="match status" value="1"/>
</dbReference>
<dbReference type="InterPro" id="IPR052963">
    <property type="entry name" value="Pantetheine_PDE"/>
</dbReference>
<evidence type="ECO:0000313" key="3">
    <source>
        <dbReference type="EMBL" id="EYF01263.1"/>
    </source>
</evidence>
<dbReference type="EMBL" id="ASRX01000085">
    <property type="protein sequence ID" value="EYF01263.1"/>
    <property type="molecule type" value="Genomic_DNA"/>
</dbReference>
<evidence type="ECO:0000259" key="2">
    <source>
        <dbReference type="Pfam" id="PF00149"/>
    </source>
</evidence>
<accession>A0A017SW93</accession>
<dbReference type="Proteomes" id="UP000019678">
    <property type="component" value="Unassembled WGS sequence"/>
</dbReference>
<feature type="compositionally biased region" description="Pro residues" evidence="1">
    <location>
        <begin position="304"/>
        <end position="314"/>
    </location>
</feature>
<protein>
    <recommendedName>
        <fullName evidence="2">Calcineurin-like phosphoesterase domain-containing protein</fullName>
    </recommendedName>
</protein>
<feature type="compositionally biased region" description="Low complexity" evidence="1">
    <location>
        <begin position="280"/>
        <end position="303"/>
    </location>
</feature>
<feature type="domain" description="Calcineurin-like phosphoesterase" evidence="2">
    <location>
        <begin position="1"/>
        <end position="235"/>
    </location>
</feature>
<dbReference type="AlphaFoldDB" id="A0A017SW93"/>
<evidence type="ECO:0000256" key="1">
    <source>
        <dbReference type="SAM" id="MobiDB-lite"/>
    </source>
</evidence>
<gene>
    <name evidence="3" type="ORF">CAP_8516</name>
</gene>
<dbReference type="InterPro" id="IPR004843">
    <property type="entry name" value="Calcineurin-like_PHP"/>
</dbReference>
<organism evidence="3 4">
    <name type="scientific">Chondromyces apiculatus DSM 436</name>
    <dbReference type="NCBI Taxonomy" id="1192034"/>
    <lineage>
        <taxon>Bacteria</taxon>
        <taxon>Pseudomonadati</taxon>
        <taxon>Myxococcota</taxon>
        <taxon>Polyangia</taxon>
        <taxon>Polyangiales</taxon>
        <taxon>Polyangiaceae</taxon>
        <taxon>Chondromyces</taxon>
    </lineage>
</organism>
<evidence type="ECO:0000313" key="4">
    <source>
        <dbReference type="Proteomes" id="UP000019678"/>
    </source>
</evidence>
<dbReference type="Gene3D" id="3.60.21.10">
    <property type="match status" value="1"/>
</dbReference>
<dbReference type="RefSeq" id="WP_063748808.1">
    <property type="nucleotide sequence ID" value="NZ_ASRX01000085.1"/>
</dbReference>
<proteinExistence type="predicted"/>
<dbReference type="PANTHER" id="PTHR36492">
    <property type="match status" value="1"/>
</dbReference>
<dbReference type="InterPro" id="IPR029052">
    <property type="entry name" value="Metallo-depent_PP-like"/>
</dbReference>
<dbReference type="STRING" id="1192034.CAP_8516"/>
<name>A0A017SW93_9BACT</name>
<keyword evidence="4" id="KW-1185">Reference proteome</keyword>
<dbReference type="GO" id="GO:0016787">
    <property type="term" value="F:hydrolase activity"/>
    <property type="evidence" value="ECO:0007669"/>
    <property type="project" value="InterPro"/>
</dbReference>
<comment type="caution">
    <text evidence="3">The sequence shown here is derived from an EMBL/GenBank/DDBJ whole genome shotgun (WGS) entry which is preliminary data.</text>
</comment>
<reference evidence="3 4" key="1">
    <citation type="submission" date="2013-05" db="EMBL/GenBank/DDBJ databases">
        <title>Genome assembly of Chondromyces apiculatus DSM 436.</title>
        <authorList>
            <person name="Sharma G."/>
            <person name="Khatri I."/>
            <person name="Kaur C."/>
            <person name="Mayilraj S."/>
            <person name="Subramanian S."/>
        </authorList>
    </citation>
    <scope>NUCLEOTIDE SEQUENCE [LARGE SCALE GENOMIC DNA]</scope>
    <source>
        <strain evidence="3 4">DSM 436</strain>
    </source>
</reference>